<evidence type="ECO:0000256" key="6">
    <source>
        <dbReference type="ARBA" id="ARBA00022917"/>
    </source>
</evidence>
<comment type="caution">
    <text evidence="11">The sequence shown here is derived from an EMBL/GenBank/DDBJ whole genome shotgun (WGS) entry which is preliminary data.</text>
</comment>
<keyword evidence="4" id="KW-0547">Nucleotide-binding</keyword>
<dbReference type="PANTHER" id="PTHR11946">
    <property type="entry name" value="VALYL-TRNA SYNTHETASES"/>
    <property type="match status" value="1"/>
</dbReference>
<proteinExistence type="inferred from homology"/>
<dbReference type="PANTHER" id="PTHR11946:SF109">
    <property type="entry name" value="VALINE--TRNA LIGASE"/>
    <property type="match status" value="1"/>
</dbReference>
<name>J9G8Z6_9ZZZZ</name>
<organism evidence="11">
    <name type="scientific">gut metagenome</name>
    <dbReference type="NCBI Taxonomy" id="749906"/>
    <lineage>
        <taxon>unclassified sequences</taxon>
        <taxon>metagenomes</taxon>
        <taxon>organismal metagenomes</taxon>
    </lineage>
</organism>
<keyword evidence="5" id="KW-0067">ATP-binding</keyword>
<feature type="non-terminal residue" evidence="11">
    <location>
        <position position="206"/>
    </location>
</feature>
<evidence type="ECO:0000256" key="5">
    <source>
        <dbReference type="ARBA" id="ARBA00022840"/>
    </source>
</evidence>
<dbReference type="Pfam" id="PF08264">
    <property type="entry name" value="Anticodon_1"/>
    <property type="match status" value="1"/>
</dbReference>
<gene>
    <name evidence="11" type="ORF">EVA_15954</name>
</gene>
<evidence type="ECO:0000256" key="3">
    <source>
        <dbReference type="ARBA" id="ARBA00022598"/>
    </source>
</evidence>
<dbReference type="GO" id="GO:0006438">
    <property type="term" value="P:valyl-tRNA aminoacylation"/>
    <property type="evidence" value="ECO:0007669"/>
    <property type="project" value="InterPro"/>
</dbReference>
<dbReference type="InterPro" id="IPR009080">
    <property type="entry name" value="tRNAsynth_Ia_anticodon-bd"/>
</dbReference>
<comment type="similarity">
    <text evidence="1">Belongs to the class-I aminoacyl-tRNA synthetase family.</text>
</comment>
<dbReference type="Pfam" id="PF00133">
    <property type="entry name" value="tRNA-synt_1"/>
    <property type="match status" value="1"/>
</dbReference>
<dbReference type="CDD" id="cd07962">
    <property type="entry name" value="Anticodon_Ia_Val"/>
    <property type="match status" value="1"/>
</dbReference>
<dbReference type="InterPro" id="IPR013155">
    <property type="entry name" value="M/V/L/I-tRNA-synth_anticd-bd"/>
</dbReference>
<dbReference type="InterPro" id="IPR002300">
    <property type="entry name" value="aa-tRNA-synth_Ia"/>
</dbReference>
<dbReference type="GO" id="GO:0004832">
    <property type="term" value="F:valine-tRNA ligase activity"/>
    <property type="evidence" value="ECO:0007669"/>
    <property type="project" value="UniProtKB-EC"/>
</dbReference>
<dbReference type="SUPFAM" id="SSF47323">
    <property type="entry name" value="Anticodon-binding domain of a subclass of class I aminoacyl-tRNA synthetases"/>
    <property type="match status" value="1"/>
</dbReference>
<dbReference type="EC" id="6.1.1.9" evidence="2"/>
<dbReference type="GO" id="GO:0005829">
    <property type="term" value="C:cytosol"/>
    <property type="evidence" value="ECO:0007669"/>
    <property type="project" value="TreeGrafter"/>
</dbReference>
<evidence type="ECO:0000256" key="4">
    <source>
        <dbReference type="ARBA" id="ARBA00022741"/>
    </source>
</evidence>
<keyword evidence="6" id="KW-0648">Protein biosynthesis</keyword>
<evidence type="ECO:0000259" key="9">
    <source>
        <dbReference type="Pfam" id="PF00133"/>
    </source>
</evidence>
<dbReference type="InterPro" id="IPR002303">
    <property type="entry name" value="Valyl-tRNA_ligase"/>
</dbReference>
<reference evidence="11" key="1">
    <citation type="journal article" date="2012" name="PLoS ONE">
        <title>Gene sets for utilization of primary and secondary nutrition supplies in the distal gut of endangered iberian lynx.</title>
        <authorList>
            <person name="Alcaide M."/>
            <person name="Messina E."/>
            <person name="Richter M."/>
            <person name="Bargiela R."/>
            <person name="Peplies J."/>
            <person name="Huws S.A."/>
            <person name="Newbold C.J."/>
            <person name="Golyshin P.N."/>
            <person name="Simon M.A."/>
            <person name="Lopez G."/>
            <person name="Yakimov M.M."/>
            <person name="Ferrer M."/>
        </authorList>
    </citation>
    <scope>NUCLEOTIDE SEQUENCE</scope>
</reference>
<evidence type="ECO:0000313" key="11">
    <source>
        <dbReference type="EMBL" id="EJW95939.1"/>
    </source>
</evidence>
<accession>J9G8Z6</accession>
<protein>
    <recommendedName>
        <fullName evidence="2">valine--tRNA ligase</fullName>
        <ecNumber evidence="2">6.1.1.9</ecNumber>
    </recommendedName>
    <alternativeName>
        <fullName evidence="8">Valyl-tRNA synthetase</fullName>
    </alternativeName>
</protein>
<evidence type="ECO:0000256" key="8">
    <source>
        <dbReference type="ARBA" id="ARBA00029936"/>
    </source>
</evidence>
<dbReference type="InterPro" id="IPR033705">
    <property type="entry name" value="Anticodon_Ia_Val"/>
</dbReference>
<evidence type="ECO:0000259" key="10">
    <source>
        <dbReference type="Pfam" id="PF08264"/>
    </source>
</evidence>
<feature type="domain" description="Methionyl/Valyl/Leucyl/Isoleucyl-tRNA synthetase anticodon-binding" evidence="10">
    <location>
        <begin position="81"/>
        <end position="203"/>
    </location>
</feature>
<dbReference type="SUPFAM" id="SSF52374">
    <property type="entry name" value="Nucleotidylyl transferase"/>
    <property type="match status" value="1"/>
</dbReference>
<dbReference type="Gene3D" id="1.10.730.10">
    <property type="entry name" value="Isoleucyl-tRNA Synthetase, Domain 1"/>
    <property type="match status" value="1"/>
</dbReference>
<dbReference type="EMBL" id="AMCI01005536">
    <property type="protein sequence ID" value="EJW95939.1"/>
    <property type="molecule type" value="Genomic_DNA"/>
</dbReference>
<dbReference type="AlphaFoldDB" id="J9G8Z6"/>
<keyword evidence="7 11" id="KW-0030">Aminoacyl-tRNA synthetase</keyword>
<feature type="domain" description="Aminoacyl-tRNA synthetase class Ia" evidence="9">
    <location>
        <begin position="1"/>
        <end position="38"/>
    </location>
</feature>
<evidence type="ECO:0000256" key="1">
    <source>
        <dbReference type="ARBA" id="ARBA00005594"/>
    </source>
</evidence>
<dbReference type="GO" id="GO:0005524">
    <property type="term" value="F:ATP binding"/>
    <property type="evidence" value="ECO:0007669"/>
    <property type="project" value="UniProtKB-KW"/>
</dbReference>
<sequence>MSKSLGNSPDPLDLIEKYGADGVRMGMMLSAPAGNDILFDDALCEQGRNFNNKIWNAFRLIKGWKVSTEVAVPDAASLAMKWFEAKQNAVAAEVADLFSKYRLSEALMAVYKLFWDEFSSWYLEMIKPAYGQPISQQVYDTTIGFFDTLLHLLHPFMPFITEELWQHMVDRQDGESLMVSPMAPLAVADDALIQQFEGVKELISNV</sequence>
<evidence type="ECO:0000256" key="2">
    <source>
        <dbReference type="ARBA" id="ARBA00013169"/>
    </source>
</evidence>
<evidence type="ECO:0000256" key="7">
    <source>
        <dbReference type="ARBA" id="ARBA00023146"/>
    </source>
</evidence>
<keyword evidence="3" id="KW-0436">Ligase</keyword>